<dbReference type="Gene3D" id="3.30.560.10">
    <property type="entry name" value="Glucose Oxidase, domain 3"/>
    <property type="match status" value="1"/>
</dbReference>
<evidence type="ECO:0000259" key="7">
    <source>
        <dbReference type="PROSITE" id="PS00624"/>
    </source>
</evidence>
<evidence type="ECO:0000256" key="6">
    <source>
        <dbReference type="PIRSR" id="PIRSR000137-2"/>
    </source>
</evidence>
<dbReference type="GO" id="GO:0050660">
    <property type="term" value="F:flavin adenine dinucleotide binding"/>
    <property type="evidence" value="ECO:0007669"/>
    <property type="project" value="InterPro"/>
</dbReference>
<feature type="domain" description="Glucose-methanol-choline oxidoreductase N-terminal" evidence="7">
    <location>
        <begin position="286"/>
        <end position="300"/>
    </location>
</feature>
<comment type="caution">
    <text evidence="8">The sequence shown here is derived from an EMBL/GenBank/DDBJ whole genome shotgun (WGS) entry which is preliminary data.</text>
</comment>
<feature type="active site" description="Proton donor" evidence="5">
    <location>
        <position position="511"/>
    </location>
</feature>
<dbReference type="SUPFAM" id="SSF51905">
    <property type="entry name" value="FAD/NAD(P)-binding domain"/>
    <property type="match status" value="1"/>
</dbReference>
<dbReference type="InterPro" id="IPR000172">
    <property type="entry name" value="GMC_OxRdtase_N"/>
</dbReference>
<evidence type="ECO:0000313" key="8">
    <source>
        <dbReference type="EMBL" id="KAK0496195.1"/>
    </source>
</evidence>
<evidence type="ECO:0000256" key="4">
    <source>
        <dbReference type="ARBA" id="ARBA00022827"/>
    </source>
</evidence>
<dbReference type="PIRSF" id="PIRSF000137">
    <property type="entry name" value="Alcohol_oxidase"/>
    <property type="match status" value="1"/>
</dbReference>
<dbReference type="InterPro" id="IPR012132">
    <property type="entry name" value="GMC_OxRdtase"/>
</dbReference>
<keyword evidence="3" id="KW-0285">Flavoprotein</keyword>
<keyword evidence="4 6" id="KW-0274">FAD</keyword>
<dbReference type="PANTHER" id="PTHR11552:SF147">
    <property type="entry name" value="CHOLINE DEHYDROGENASE, MITOCHONDRIAL"/>
    <property type="match status" value="1"/>
</dbReference>
<dbReference type="InterPro" id="IPR007867">
    <property type="entry name" value="GMC_OxRtase_C"/>
</dbReference>
<feature type="binding site" evidence="6">
    <location>
        <position position="101"/>
    </location>
    <ligand>
        <name>FAD</name>
        <dbReference type="ChEBI" id="CHEBI:57692"/>
    </ligand>
</feature>
<dbReference type="GO" id="GO:0016614">
    <property type="term" value="F:oxidoreductase activity, acting on CH-OH group of donors"/>
    <property type="evidence" value="ECO:0007669"/>
    <property type="project" value="InterPro"/>
</dbReference>
<organism evidence="8 9">
    <name type="scientific">Armillaria luteobubalina</name>
    <dbReference type="NCBI Taxonomy" id="153913"/>
    <lineage>
        <taxon>Eukaryota</taxon>
        <taxon>Fungi</taxon>
        <taxon>Dikarya</taxon>
        <taxon>Basidiomycota</taxon>
        <taxon>Agaricomycotina</taxon>
        <taxon>Agaricomycetes</taxon>
        <taxon>Agaricomycetidae</taxon>
        <taxon>Agaricales</taxon>
        <taxon>Marasmiineae</taxon>
        <taxon>Physalacriaceae</taxon>
        <taxon>Armillaria</taxon>
    </lineage>
</organism>
<dbReference type="Pfam" id="PF00732">
    <property type="entry name" value="GMC_oxred_N"/>
    <property type="match status" value="1"/>
</dbReference>
<comment type="similarity">
    <text evidence="2">Belongs to the GMC oxidoreductase family.</text>
</comment>
<name>A0AA39Q4V3_9AGAR</name>
<dbReference type="Proteomes" id="UP001175228">
    <property type="component" value="Unassembled WGS sequence"/>
</dbReference>
<proteinExistence type="inferred from homology"/>
<reference evidence="8" key="1">
    <citation type="submission" date="2023-06" db="EMBL/GenBank/DDBJ databases">
        <authorList>
            <consortium name="Lawrence Berkeley National Laboratory"/>
            <person name="Ahrendt S."/>
            <person name="Sahu N."/>
            <person name="Indic B."/>
            <person name="Wong-Bajracharya J."/>
            <person name="Merenyi Z."/>
            <person name="Ke H.-M."/>
            <person name="Monk M."/>
            <person name="Kocsube S."/>
            <person name="Drula E."/>
            <person name="Lipzen A."/>
            <person name="Balint B."/>
            <person name="Henrissat B."/>
            <person name="Andreopoulos B."/>
            <person name="Martin F.M."/>
            <person name="Harder C.B."/>
            <person name="Rigling D."/>
            <person name="Ford K.L."/>
            <person name="Foster G.D."/>
            <person name="Pangilinan J."/>
            <person name="Papanicolaou A."/>
            <person name="Barry K."/>
            <person name="LaButti K."/>
            <person name="Viragh M."/>
            <person name="Koriabine M."/>
            <person name="Yan M."/>
            <person name="Riley R."/>
            <person name="Champramary S."/>
            <person name="Plett K.L."/>
            <person name="Tsai I.J."/>
            <person name="Slot J."/>
            <person name="Sipos G."/>
            <person name="Plett J."/>
            <person name="Nagy L.G."/>
            <person name="Grigoriev I.V."/>
        </authorList>
    </citation>
    <scope>NUCLEOTIDE SEQUENCE</scope>
    <source>
        <strain evidence="8">HWK02</strain>
    </source>
</reference>
<feature type="binding site" evidence="6">
    <location>
        <position position="244"/>
    </location>
    <ligand>
        <name>FAD</name>
        <dbReference type="ChEBI" id="CHEBI:57692"/>
    </ligand>
</feature>
<dbReference type="SUPFAM" id="SSF54373">
    <property type="entry name" value="FAD-linked reductases, C-terminal domain"/>
    <property type="match status" value="1"/>
</dbReference>
<keyword evidence="9" id="KW-1185">Reference proteome</keyword>
<dbReference type="AlphaFoldDB" id="A0AA39Q4V3"/>
<comment type="cofactor">
    <cofactor evidence="1 6">
        <name>FAD</name>
        <dbReference type="ChEBI" id="CHEBI:57692"/>
    </cofactor>
</comment>
<evidence type="ECO:0000256" key="2">
    <source>
        <dbReference type="ARBA" id="ARBA00010790"/>
    </source>
</evidence>
<evidence type="ECO:0000256" key="1">
    <source>
        <dbReference type="ARBA" id="ARBA00001974"/>
    </source>
</evidence>
<evidence type="ECO:0000256" key="5">
    <source>
        <dbReference type="PIRSR" id="PIRSR000137-1"/>
    </source>
</evidence>
<dbReference type="EMBL" id="JAUEPU010000016">
    <property type="protein sequence ID" value="KAK0496195.1"/>
    <property type="molecule type" value="Genomic_DNA"/>
</dbReference>
<feature type="binding site" evidence="6">
    <location>
        <begin position="510"/>
        <end position="511"/>
    </location>
    <ligand>
        <name>FAD</name>
        <dbReference type="ChEBI" id="CHEBI:57692"/>
    </ligand>
</feature>
<evidence type="ECO:0000256" key="3">
    <source>
        <dbReference type="ARBA" id="ARBA00022630"/>
    </source>
</evidence>
<dbReference type="PROSITE" id="PS00624">
    <property type="entry name" value="GMC_OXRED_2"/>
    <property type="match status" value="1"/>
</dbReference>
<protein>
    <submittedName>
        <fullName evidence="8">Aryl-alcohol-oxidase from pleurotus Eryingii</fullName>
    </submittedName>
</protein>
<dbReference type="PANTHER" id="PTHR11552">
    <property type="entry name" value="GLUCOSE-METHANOL-CHOLINE GMC OXIDOREDUCTASE"/>
    <property type="match status" value="1"/>
</dbReference>
<gene>
    <name evidence="8" type="ORF">EDD18DRAFT_1353874</name>
</gene>
<accession>A0AA39Q4V3</accession>
<dbReference type="Pfam" id="PF05199">
    <property type="entry name" value="GMC_oxred_C"/>
    <property type="match status" value="1"/>
</dbReference>
<evidence type="ECO:0000313" key="9">
    <source>
        <dbReference type="Proteomes" id="UP001175228"/>
    </source>
</evidence>
<dbReference type="InterPro" id="IPR036188">
    <property type="entry name" value="FAD/NAD-bd_sf"/>
</dbReference>
<dbReference type="Gene3D" id="3.50.50.60">
    <property type="entry name" value="FAD/NAD(P)-binding domain"/>
    <property type="match status" value="1"/>
</dbReference>
<feature type="active site" description="Proton acceptor" evidence="5">
    <location>
        <position position="555"/>
    </location>
</feature>
<sequence length="577" mass="62021">MSLSDIDFPYAAILEDTITATFDPQILAGTAGSVVASQLTENSAGSVLMIEAGTSDENILDIGVPFRSSSLLFPSSLTWNYSTVAQEGLDDRTISYVRGKVFGGSSSTNFLGYTRGSDDEYDRKVTTRGLFPFGVADFSRAKDWLILRTVTILLGKSIQVPTAMDPLKSVFPDIARRLTIASYSSSQEPGDKFLFNLDLQGGAIVGFGLTQSTIGGGGGCGAADAYLRPALDRSNIDLLMGAQVTRLIQKNDTSGVPAFKTVKFAQRANGTRYTLTATKEVILSAGALNTPQILLLSGIGDTDDLEDMGITPTMDLPDVGKNLYDHPQLSNYFVVNSTTTLDEISRDSALAAEYLEEWEVYRQGPYTATSSHALGFVRLAQNDSIFELYADPSSGTKSAHYEMVFANGYSGSLPSTGYYLTVNTVVLNPVSNGTVTLASTDPFDFPIIDPGFLTSPLDTYVMVSAVKGVRQFIQTSPWDDYVLERYGKLGEAETDEEIEAAIRHNAISIWHPSCTARMSAYNATDGVVNPDLTVKGASGLRIVDASVFPKIPAAHLVGPVYIVAEKGAQLIQDAWGI</sequence>